<dbReference type="GO" id="GO:0016887">
    <property type="term" value="F:ATP hydrolysis activity"/>
    <property type="evidence" value="ECO:0007669"/>
    <property type="project" value="InterPro"/>
</dbReference>
<dbReference type="GO" id="GO:0005524">
    <property type="term" value="F:ATP binding"/>
    <property type="evidence" value="ECO:0007669"/>
    <property type="project" value="InterPro"/>
</dbReference>
<protein>
    <submittedName>
        <fullName evidence="2">Uncharacterized protein</fullName>
    </submittedName>
</protein>
<accession>A0AA48L177</accession>
<dbReference type="InterPro" id="IPR010448">
    <property type="entry name" value="Torsin"/>
</dbReference>
<gene>
    <name evidence="2" type="ORF">RsTaC01_0032</name>
</gene>
<dbReference type="EMBL" id="AP027925">
    <property type="protein sequence ID" value="BED92340.1"/>
    <property type="molecule type" value="Genomic_DNA"/>
</dbReference>
<evidence type="ECO:0000313" key="2">
    <source>
        <dbReference type="EMBL" id="BED92340.1"/>
    </source>
</evidence>
<keyword evidence="1" id="KW-0472">Membrane</keyword>
<dbReference type="SUPFAM" id="SSF52540">
    <property type="entry name" value="P-loop containing nucleoside triphosphate hydrolases"/>
    <property type="match status" value="1"/>
</dbReference>
<dbReference type="InterPro" id="IPR027417">
    <property type="entry name" value="P-loop_NTPase"/>
</dbReference>
<dbReference type="Proteomes" id="UP001335720">
    <property type="component" value="Chromosome"/>
</dbReference>
<dbReference type="GO" id="GO:0005737">
    <property type="term" value="C:cytoplasm"/>
    <property type="evidence" value="ECO:0007669"/>
    <property type="project" value="UniProtKB-ARBA"/>
</dbReference>
<feature type="transmembrane region" description="Helical" evidence="1">
    <location>
        <begin position="179"/>
        <end position="202"/>
    </location>
</feature>
<reference evidence="2" key="1">
    <citation type="journal article" date="2023" name="ISME J.">
        <title>Emergence of putative energy parasites within Clostridia revealed by genome analysis of a novel endosymbiotic clade.</title>
        <authorList>
            <person name="Takahashi K."/>
            <person name="Kuwahara H."/>
            <person name="Horikawa Y."/>
            <person name="Izawa K."/>
            <person name="Kato D."/>
            <person name="Inagaki T."/>
            <person name="Yuki M."/>
            <person name="Ohkuma M."/>
            <person name="Hongoh Y."/>
        </authorList>
    </citation>
    <scope>NUCLEOTIDE SEQUENCE</scope>
    <source>
        <strain evidence="2">RsTa-C01</strain>
    </source>
</reference>
<keyword evidence="1" id="KW-1133">Transmembrane helix</keyword>
<dbReference type="KEGG" id="ptrh:RsTaC01_0032"/>
<organism evidence="2">
    <name type="scientific">Candidatus Paraimprobicoccus trichonymphae</name>
    <dbReference type="NCBI Taxonomy" id="3033793"/>
    <lineage>
        <taxon>Bacteria</taxon>
        <taxon>Bacillati</taxon>
        <taxon>Bacillota</taxon>
        <taxon>Clostridia</taxon>
        <taxon>Candidatus Paraimprobicoccus</taxon>
    </lineage>
</organism>
<dbReference type="Gene3D" id="3.40.50.300">
    <property type="entry name" value="P-loop containing nucleotide triphosphate hydrolases"/>
    <property type="match status" value="1"/>
</dbReference>
<keyword evidence="1" id="KW-0812">Transmembrane</keyword>
<proteinExistence type="predicted"/>
<dbReference type="AlphaFoldDB" id="A0AA48L177"/>
<dbReference type="PANTHER" id="PTHR10760:SF2">
    <property type="entry name" value="LD13476P-RELATED"/>
    <property type="match status" value="1"/>
</dbReference>
<evidence type="ECO:0000256" key="1">
    <source>
        <dbReference type="SAM" id="Phobius"/>
    </source>
</evidence>
<dbReference type="PANTHER" id="PTHR10760">
    <property type="entry name" value="TORSIN"/>
    <property type="match status" value="1"/>
</dbReference>
<sequence>MLLINRKRVNKIVAKVLCGSLLTSTPILEYIGFKNNFNCFAFFGKKTIHYKPPWEVKWPDTLKNKVEEIKNIGNNETITDWRIHFNIFSARQNHNDPDENYDRKLVLSSYIDITEMDNMDDNTADIGVIHKAIMEYFFKDELARSNIINWFGRVAFMDVIGRSFEEMAEIRSKIAINSFTVGIMPLALLSGFAINIAIIGLARKFAGKTFNSFVDFFEKGFIKIKKVFLYDRRKLGNNPILVFENLSKSLNLQIIGQGRAIESITRYISGNISLWNEGDHLKKSIVNCALIYLYGPSGNGKSSTIEALSWALFGHGVSPDNIFTPSLIDKNSNLTAADQVFYEGNRFGHQFLMNPDSVFIFDEIDKIDDPTLLEAARDARDSGTIKIRMLDGSYRVIRIPKSVIVFISNEASESLFKEGPASRLLIQRGEASNEEMAIQMMQYMPKEKVEMLIAEAYGDSSITFVPGRSKSLINRMHIVEFEKLSVESLNQILTKLVINFVIYMKFTYNIDLKYDENDLILASESIYKMNKGARGANDVIAEISGDFIKFILNDKIKYTNKLIEKHVSMQYKQENIKFEFDEIKESSVVNHDDFATIQDIINRLLDLTRTDVSLLNLNPNIAYNIFLRDTNRNDVTQSQLQQFRHLGELIEFFGINYQNFIGETQVTEEQESDLNLDVPLNA</sequence>
<name>A0AA48L177_9FIRM</name>